<dbReference type="AlphaFoldDB" id="A0A504YME4"/>
<proteinExistence type="predicted"/>
<reference evidence="1 2" key="1">
    <citation type="submission" date="2019-04" db="EMBL/GenBank/DDBJ databases">
        <title>Annotation for the trematode Fasciola gigantica.</title>
        <authorList>
            <person name="Choi Y.-J."/>
        </authorList>
    </citation>
    <scope>NUCLEOTIDE SEQUENCE [LARGE SCALE GENOMIC DNA]</scope>
    <source>
        <strain evidence="1">Uganda_cow_1</strain>
    </source>
</reference>
<comment type="caution">
    <text evidence="1">The sequence shown here is derived from an EMBL/GenBank/DDBJ whole genome shotgun (WGS) entry which is preliminary data.</text>
</comment>
<name>A0A504YME4_FASGI</name>
<evidence type="ECO:0000313" key="1">
    <source>
        <dbReference type="EMBL" id="TPP61685.1"/>
    </source>
</evidence>
<dbReference type="EMBL" id="SUNJ01007862">
    <property type="protein sequence ID" value="TPP61685.1"/>
    <property type="molecule type" value="Genomic_DNA"/>
</dbReference>
<protein>
    <submittedName>
        <fullName evidence="1">Uncharacterized protein</fullName>
    </submittedName>
</protein>
<sequence>MNVSQYFLRVATKSKSVSSALEDYELLAALLSGFSQGINKTSYSGYEIISLIFYIFYRRYGWDECPAQQLGFQVYMPSVAHRLRSSTRDDEMRYKERIVTISSDLISW</sequence>
<organism evidence="1 2">
    <name type="scientific">Fasciola gigantica</name>
    <name type="common">Giant liver fluke</name>
    <dbReference type="NCBI Taxonomy" id="46835"/>
    <lineage>
        <taxon>Eukaryota</taxon>
        <taxon>Metazoa</taxon>
        <taxon>Spiralia</taxon>
        <taxon>Lophotrochozoa</taxon>
        <taxon>Platyhelminthes</taxon>
        <taxon>Trematoda</taxon>
        <taxon>Digenea</taxon>
        <taxon>Plagiorchiida</taxon>
        <taxon>Echinostomata</taxon>
        <taxon>Echinostomatoidea</taxon>
        <taxon>Fasciolidae</taxon>
        <taxon>Fasciola</taxon>
    </lineage>
</organism>
<keyword evidence="2" id="KW-1185">Reference proteome</keyword>
<dbReference type="Proteomes" id="UP000316759">
    <property type="component" value="Unassembled WGS sequence"/>
</dbReference>
<accession>A0A504YME4</accession>
<dbReference type="OrthoDB" id="6233019at2759"/>
<evidence type="ECO:0000313" key="2">
    <source>
        <dbReference type="Proteomes" id="UP000316759"/>
    </source>
</evidence>
<gene>
    <name evidence="1" type="ORF">FGIG_00339</name>
</gene>